<dbReference type="InterPro" id="IPR050194">
    <property type="entry name" value="Glycosyltransferase_grp1"/>
</dbReference>
<organism evidence="6 7">
    <name type="scientific">Xylanimonas protaetiae</name>
    <dbReference type="NCBI Taxonomy" id="2509457"/>
    <lineage>
        <taxon>Bacteria</taxon>
        <taxon>Bacillati</taxon>
        <taxon>Actinomycetota</taxon>
        <taxon>Actinomycetes</taxon>
        <taxon>Micrococcales</taxon>
        <taxon>Promicromonosporaceae</taxon>
        <taxon>Xylanimonas</taxon>
    </lineage>
</organism>
<evidence type="ECO:0000256" key="3">
    <source>
        <dbReference type="ARBA" id="ARBA00022679"/>
    </source>
</evidence>
<evidence type="ECO:0000259" key="5">
    <source>
        <dbReference type="Pfam" id="PF13579"/>
    </source>
</evidence>
<dbReference type="PANTHER" id="PTHR45947:SF3">
    <property type="entry name" value="SULFOQUINOVOSYL TRANSFERASE SQD2"/>
    <property type="match status" value="1"/>
</dbReference>
<dbReference type="EMBL" id="CP035493">
    <property type="protein sequence ID" value="QAY71766.1"/>
    <property type="molecule type" value="Genomic_DNA"/>
</dbReference>
<protein>
    <recommendedName>
        <fullName evidence="1">D-inositol 3-phosphate glycosyltransferase</fullName>
    </recommendedName>
</protein>
<dbReference type="PANTHER" id="PTHR45947">
    <property type="entry name" value="SULFOQUINOVOSYL TRANSFERASE SQD2"/>
    <property type="match status" value="1"/>
</dbReference>
<gene>
    <name evidence="6" type="ORF">ET471_06690</name>
</gene>
<evidence type="ECO:0000313" key="6">
    <source>
        <dbReference type="EMBL" id="QAY71766.1"/>
    </source>
</evidence>
<dbReference type="InterPro" id="IPR001296">
    <property type="entry name" value="Glyco_trans_1"/>
</dbReference>
<reference evidence="6 7" key="1">
    <citation type="submission" date="2019-01" db="EMBL/GenBank/DDBJ databases">
        <title>Genome sequencing of strain FW10M-9.</title>
        <authorList>
            <person name="Heo J."/>
            <person name="Kim S.-J."/>
            <person name="Kim J.-S."/>
            <person name="Hong S.-B."/>
            <person name="Kwon S.-W."/>
        </authorList>
    </citation>
    <scope>NUCLEOTIDE SEQUENCE [LARGE SCALE GENOMIC DNA]</scope>
    <source>
        <strain evidence="6 7">FW10M-9</strain>
    </source>
</reference>
<dbReference type="Gene3D" id="3.40.50.2000">
    <property type="entry name" value="Glycogen Phosphorylase B"/>
    <property type="match status" value="2"/>
</dbReference>
<name>A0A4P6F8D3_9MICO</name>
<dbReference type="OrthoDB" id="5242526at2"/>
<evidence type="ECO:0000313" key="7">
    <source>
        <dbReference type="Proteomes" id="UP000292118"/>
    </source>
</evidence>
<keyword evidence="7" id="KW-1185">Reference proteome</keyword>
<dbReference type="GO" id="GO:0016757">
    <property type="term" value="F:glycosyltransferase activity"/>
    <property type="evidence" value="ECO:0007669"/>
    <property type="project" value="UniProtKB-KW"/>
</dbReference>
<dbReference type="Pfam" id="PF00534">
    <property type="entry name" value="Glycos_transf_1"/>
    <property type="match status" value="1"/>
</dbReference>
<feature type="domain" description="Glycosyl transferase family 1" evidence="4">
    <location>
        <begin position="203"/>
        <end position="358"/>
    </location>
</feature>
<dbReference type="Pfam" id="PF13579">
    <property type="entry name" value="Glyco_trans_4_4"/>
    <property type="match status" value="1"/>
</dbReference>
<evidence type="ECO:0000259" key="4">
    <source>
        <dbReference type="Pfam" id="PF00534"/>
    </source>
</evidence>
<evidence type="ECO:0000256" key="2">
    <source>
        <dbReference type="ARBA" id="ARBA00022676"/>
    </source>
</evidence>
<dbReference type="AlphaFoldDB" id="A0A4P6F8D3"/>
<keyword evidence="2" id="KW-0328">Glycosyltransferase</keyword>
<dbReference type="Proteomes" id="UP000292118">
    <property type="component" value="Chromosome"/>
</dbReference>
<dbReference type="GO" id="GO:1901137">
    <property type="term" value="P:carbohydrate derivative biosynthetic process"/>
    <property type="evidence" value="ECO:0007669"/>
    <property type="project" value="UniProtKB-ARBA"/>
</dbReference>
<dbReference type="InterPro" id="IPR028098">
    <property type="entry name" value="Glyco_trans_4-like_N"/>
</dbReference>
<feature type="domain" description="Glycosyltransferase subfamily 4-like N-terminal" evidence="5">
    <location>
        <begin position="2"/>
        <end position="156"/>
    </location>
</feature>
<accession>A0A4P6F8D3</accession>
<sequence length="385" mass="39827">MHALAGQYREHGHDPVLVVPGPASDVTWQDGVPVVSVPAPVVPGMGGYRVVVRPTAVERLLDQLAPDRLEVSDRTTLTCLGDWARAAGVPSVLWLHERVDGVLRAAGPGWGAARVTPTVGRGLRGVASWHNARTLPRFDRLVATTAFAAGEAERLRALQVARAGGIPGMPRAVPPLHRVSLGVDLATFGPDRFDPAMRADLGPGGEAVVLVVSRLSREKRVDLAVDAVARLRASGRPARLVVAGAGPLAAALERRAAVAGVPARFLSFVPDRARLAALLASADVVVAAGPIETFGLAALEALASGTPVVASTTSALPEVVGDAGAVGAPRPEALALALQEVLDRPVAERRAAARRQAERFPWSAAGEAMLALHGAPVRVPAAVPA</sequence>
<evidence type="ECO:0000256" key="1">
    <source>
        <dbReference type="ARBA" id="ARBA00021292"/>
    </source>
</evidence>
<dbReference type="KEGG" id="xya:ET471_06690"/>
<keyword evidence="3 6" id="KW-0808">Transferase</keyword>
<proteinExistence type="predicted"/>
<dbReference type="SUPFAM" id="SSF53756">
    <property type="entry name" value="UDP-Glycosyltransferase/glycogen phosphorylase"/>
    <property type="match status" value="1"/>
</dbReference>